<dbReference type="InterPro" id="IPR007300">
    <property type="entry name" value="CidB/LrgB"/>
</dbReference>
<keyword evidence="4 6" id="KW-1133">Transmembrane helix</keyword>
<feature type="transmembrane region" description="Helical" evidence="6">
    <location>
        <begin position="59"/>
        <end position="76"/>
    </location>
</feature>
<dbReference type="PANTHER" id="PTHR30249">
    <property type="entry name" value="PUTATIVE SEROTONIN TRANSPORTER"/>
    <property type="match status" value="1"/>
</dbReference>
<evidence type="ECO:0000256" key="5">
    <source>
        <dbReference type="ARBA" id="ARBA00023136"/>
    </source>
</evidence>
<dbReference type="Proteomes" id="UP001234495">
    <property type="component" value="Unassembled WGS sequence"/>
</dbReference>
<dbReference type="Pfam" id="PF04172">
    <property type="entry name" value="LrgB"/>
    <property type="match status" value="1"/>
</dbReference>
<feature type="transmembrane region" description="Helical" evidence="6">
    <location>
        <begin position="200"/>
        <end position="225"/>
    </location>
</feature>
<keyword evidence="8" id="KW-1185">Reference proteome</keyword>
<gene>
    <name evidence="7" type="ORF">J2S19_001232</name>
</gene>
<feature type="transmembrane region" description="Helical" evidence="6">
    <location>
        <begin position="88"/>
        <end position="111"/>
    </location>
</feature>
<feature type="transmembrane region" description="Helical" evidence="6">
    <location>
        <begin position="28"/>
        <end position="47"/>
    </location>
</feature>
<dbReference type="EMBL" id="JAUSUD010000004">
    <property type="protein sequence ID" value="MDQ0229980.1"/>
    <property type="molecule type" value="Genomic_DNA"/>
</dbReference>
<proteinExistence type="predicted"/>
<dbReference type="RefSeq" id="WP_307338581.1">
    <property type="nucleotide sequence ID" value="NZ_JAUSUD010000004.1"/>
</dbReference>
<dbReference type="PANTHER" id="PTHR30249:SF17">
    <property type="entry name" value="HOLIN-LIKE PROTEIN CIDB"/>
    <property type="match status" value="1"/>
</dbReference>
<organism evidence="7 8">
    <name type="scientific">Metabacillus malikii</name>
    <dbReference type="NCBI Taxonomy" id="1504265"/>
    <lineage>
        <taxon>Bacteria</taxon>
        <taxon>Bacillati</taxon>
        <taxon>Bacillota</taxon>
        <taxon>Bacilli</taxon>
        <taxon>Bacillales</taxon>
        <taxon>Bacillaceae</taxon>
        <taxon>Metabacillus</taxon>
    </lineage>
</organism>
<evidence type="ECO:0000313" key="8">
    <source>
        <dbReference type="Proteomes" id="UP001234495"/>
    </source>
</evidence>
<dbReference type="GO" id="GO:0016787">
    <property type="term" value="F:hydrolase activity"/>
    <property type="evidence" value="ECO:0007669"/>
    <property type="project" value="UniProtKB-KW"/>
</dbReference>
<evidence type="ECO:0000256" key="2">
    <source>
        <dbReference type="ARBA" id="ARBA00022475"/>
    </source>
</evidence>
<sequence>MIFVFYTFVTYIIYKVVKLGYKKWSLPLFNPLLICPILIISLIQLFHIPADHYLNGSKAITHMLGPATVAFAIPIYKHFHLIKKYLGTIIVSITTGSLVAIVSTFILSVLFKLNPEFITSLLPRSITTPIAIEVSKEIGGLPTLTTIFVILTGVIGGILGPFEIKWFKVKSPIAKGLALGMSAHGVGTSKAMEYGDREGTFSTIAMIFAAWITMAWGSLLIPSLIHLVEI</sequence>
<accession>A0ABT9ZD87</accession>
<evidence type="ECO:0000313" key="7">
    <source>
        <dbReference type="EMBL" id="MDQ0229980.1"/>
    </source>
</evidence>
<keyword evidence="3 6" id="KW-0812">Transmembrane</keyword>
<comment type="subcellular location">
    <subcellularLocation>
        <location evidence="1">Cell membrane</location>
        <topology evidence="1">Multi-pass membrane protein</topology>
    </subcellularLocation>
</comment>
<evidence type="ECO:0000256" key="1">
    <source>
        <dbReference type="ARBA" id="ARBA00004651"/>
    </source>
</evidence>
<feature type="transmembrane region" description="Helical" evidence="6">
    <location>
        <begin position="143"/>
        <end position="162"/>
    </location>
</feature>
<keyword evidence="5 6" id="KW-0472">Membrane</keyword>
<reference evidence="7 8" key="1">
    <citation type="submission" date="2023-07" db="EMBL/GenBank/DDBJ databases">
        <title>Genomic Encyclopedia of Type Strains, Phase IV (KMG-IV): sequencing the most valuable type-strain genomes for metagenomic binning, comparative biology and taxonomic classification.</title>
        <authorList>
            <person name="Goeker M."/>
        </authorList>
    </citation>
    <scope>NUCLEOTIDE SEQUENCE [LARGE SCALE GENOMIC DNA]</scope>
    <source>
        <strain evidence="7 8">DSM 29005</strain>
    </source>
</reference>
<evidence type="ECO:0000256" key="4">
    <source>
        <dbReference type="ARBA" id="ARBA00022989"/>
    </source>
</evidence>
<evidence type="ECO:0000256" key="6">
    <source>
        <dbReference type="SAM" id="Phobius"/>
    </source>
</evidence>
<comment type="caution">
    <text evidence="7">The sequence shown here is derived from an EMBL/GenBank/DDBJ whole genome shotgun (WGS) entry which is preliminary data.</text>
</comment>
<keyword evidence="7" id="KW-0378">Hydrolase</keyword>
<evidence type="ECO:0000256" key="3">
    <source>
        <dbReference type="ARBA" id="ARBA00022692"/>
    </source>
</evidence>
<protein>
    <submittedName>
        <fullName evidence="7">Murein hydrolase (TIGR00659 family)</fullName>
    </submittedName>
</protein>
<keyword evidence="2" id="KW-1003">Cell membrane</keyword>
<name>A0ABT9ZD87_9BACI</name>